<evidence type="ECO:0000313" key="4">
    <source>
        <dbReference type="EMBL" id="MFC3155089.1"/>
    </source>
</evidence>
<name>A0ABV7HMN6_9GAMM</name>
<accession>A0ABV7HMN6</accession>
<dbReference type="Gene3D" id="2.30.40.10">
    <property type="entry name" value="Urease, subunit C, domain 1"/>
    <property type="match status" value="1"/>
</dbReference>
<comment type="caution">
    <text evidence="4">The sequence shown here is derived from an EMBL/GenBank/DDBJ whole genome shotgun (WGS) entry which is preliminary data.</text>
</comment>
<dbReference type="Proteomes" id="UP001595548">
    <property type="component" value="Unassembled WGS sequence"/>
</dbReference>
<evidence type="ECO:0000256" key="1">
    <source>
        <dbReference type="ARBA" id="ARBA00006745"/>
    </source>
</evidence>
<dbReference type="Pfam" id="PF01979">
    <property type="entry name" value="Amidohydro_1"/>
    <property type="match status" value="1"/>
</dbReference>
<reference evidence="5" key="1">
    <citation type="journal article" date="2019" name="Int. J. Syst. Evol. Microbiol.">
        <title>The Global Catalogue of Microorganisms (GCM) 10K type strain sequencing project: providing services to taxonomists for standard genome sequencing and annotation.</title>
        <authorList>
            <consortium name="The Broad Institute Genomics Platform"/>
            <consortium name="The Broad Institute Genome Sequencing Center for Infectious Disease"/>
            <person name="Wu L."/>
            <person name="Ma J."/>
        </authorList>
    </citation>
    <scope>NUCLEOTIDE SEQUENCE [LARGE SCALE GENOMIC DNA]</scope>
    <source>
        <strain evidence="5">KCTC 52141</strain>
    </source>
</reference>
<protein>
    <submittedName>
        <fullName evidence="4">TRZ/ATZ family hydrolase</fullName>
    </submittedName>
</protein>
<sequence length="445" mass="48318">MPNQQAVRLMIKARWIIPIVPAGRVYEDCAIIVNGQQIEALLPIAEAEKRYRAEQTLTLDRHVLMPGLINTHGHTAMSLLRGFADDQPLDTWLNEHIWPAEARLVDADFVRDGTELALAEMIKSGTSCFADMYFYPEQTAQVTRRAHMRAQIAFPVLDFATNWGDGPDDYINKGLALHDDYRADDLIRIAFGPHAPYTVSDEPLKRIAVLAHELQAPIHIHVHETAQEVATSIEQHGKRPLERLRELGVLSPLAQCVHMTQVDNSDIATLSSTGSHVIHCPESNLKLASGFAPVAKLTAAGVNVALGTDGAASNNDLSMLGELHTAALLAKAVAGDAAALDAHQALTMATLKGAQAMGIDDITGSLEPGKAADIVAFELDDLCAQPIYDVAATLVYNNRAVKASHLWVAGKALMLSGHLQTLNERDIAIKARHWAQKIAQQNPSS</sequence>
<evidence type="ECO:0000313" key="5">
    <source>
        <dbReference type="Proteomes" id="UP001595548"/>
    </source>
</evidence>
<dbReference type="NCBIfam" id="NF006549">
    <property type="entry name" value="PRK09045.1"/>
    <property type="match status" value="1"/>
</dbReference>
<evidence type="ECO:0000256" key="2">
    <source>
        <dbReference type="ARBA" id="ARBA00022801"/>
    </source>
</evidence>
<keyword evidence="2 4" id="KW-0378">Hydrolase</keyword>
<dbReference type="InterPro" id="IPR011059">
    <property type="entry name" value="Metal-dep_hydrolase_composite"/>
</dbReference>
<dbReference type="InterPro" id="IPR032466">
    <property type="entry name" value="Metal_Hydrolase"/>
</dbReference>
<dbReference type="InterPro" id="IPR006680">
    <property type="entry name" value="Amidohydro-rel"/>
</dbReference>
<dbReference type="CDD" id="cd01298">
    <property type="entry name" value="ATZ_TRZ_like"/>
    <property type="match status" value="1"/>
</dbReference>
<dbReference type="InterPro" id="IPR050287">
    <property type="entry name" value="MTA/SAH_deaminase"/>
</dbReference>
<comment type="similarity">
    <text evidence="1">Belongs to the metallo-dependent hydrolases superfamily. ATZ/TRZ family.</text>
</comment>
<evidence type="ECO:0000259" key="3">
    <source>
        <dbReference type="Pfam" id="PF01979"/>
    </source>
</evidence>
<dbReference type="RefSeq" id="WP_382415642.1">
    <property type="nucleotide sequence ID" value="NZ_AP031500.1"/>
</dbReference>
<keyword evidence="5" id="KW-1185">Reference proteome</keyword>
<feature type="domain" description="Amidohydrolase-related" evidence="3">
    <location>
        <begin position="63"/>
        <end position="412"/>
    </location>
</feature>
<proteinExistence type="inferred from homology"/>
<dbReference type="Gene3D" id="3.20.20.140">
    <property type="entry name" value="Metal-dependent hydrolases"/>
    <property type="match status" value="1"/>
</dbReference>
<organism evidence="4 5">
    <name type="scientific">Gilvimarinus japonicus</name>
    <dbReference type="NCBI Taxonomy" id="1796469"/>
    <lineage>
        <taxon>Bacteria</taxon>
        <taxon>Pseudomonadati</taxon>
        <taxon>Pseudomonadota</taxon>
        <taxon>Gammaproteobacteria</taxon>
        <taxon>Cellvibrionales</taxon>
        <taxon>Cellvibrionaceae</taxon>
        <taxon>Gilvimarinus</taxon>
    </lineage>
</organism>
<dbReference type="SUPFAM" id="SSF51556">
    <property type="entry name" value="Metallo-dependent hydrolases"/>
    <property type="match status" value="1"/>
</dbReference>
<dbReference type="GO" id="GO:0016787">
    <property type="term" value="F:hydrolase activity"/>
    <property type="evidence" value="ECO:0007669"/>
    <property type="project" value="UniProtKB-KW"/>
</dbReference>
<dbReference type="EMBL" id="JBHRTL010000006">
    <property type="protein sequence ID" value="MFC3155089.1"/>
    <property type="molecule type" value="Genomic_DNA"/>
</dbReference>
<dbReference type="SUPFAM" id="SSF51338">
    <property type="entry name" value="Composite domain of metallo-dependent hydrolases"/>
    <property type="match status" value="1"/>
</dbReference>
<gene>
    <name evidence="4" type="ORF">ACFOEB_07740</name>
</gene>
<dbReference type="PANTHER" id="PTHR43794:SF11">
    <property type="entry name" value="AMIDOHYDROLASE-RELATED DOMAIN-CONTAINING PROTEIN"/>
    <property type="match status" value="1"/>
</dbReference>
<dbReference type="PANTHER" id="PTHR43794">
    <property type="entry name" value="AMINOHYDROLASE SSNA-RELATED"/>
    <property type="match status" value="1"/>
</dbReference>